<gene>
    <name evidence="1" type="ORF">ACFO0J_17805</name>
</gene>
<dbReference type="InterPro" id="IPR007460">
    <property type="entry name" value="BrnT_toxin"/>
</dbReference>
<dbReference type="EMBL" id="JBHSDY010000012">
    <property type="protein sequence ID" value="MFC4299901.1"/>
    <property type="molecule type" value="Genomic_DNA"/>
</dbReference>
<dbReference type="Proteomes" id="UP001595756">
    <property type="component" value="Unassembled WGS sequence"/>
</dbReference>
<comment type="caution">
    <text evidence="1">The sequence shown here is derived from an EMBL/GenBank/DDBJ whole genome shotgun (WGS) entry which is preliminary data.</text>
</comment>
<sequence length="88" mass="10260">MNIIYDPAKNSANRAKHGVSLADAKAFEWDDALIRQDDRYAYGEVRMRAIGYIGPRLHVLVYTDRGNIRRIISLRRANKREERHYAEA</sequence>
<dbReference type="Gene3D" id="3.10.450.530">
    <property type="entry name" value="Ribonuclease toxin, BrnT, of type II toxin-antitoxin system"/>
    <property type="match status" value="1"/>
</dbReference>
<dbReference type="RefSeq" id="WP_376814437.1">
    <property type="nucleotide sequence ID" value="NZ_JBHSDY010000012.1"/>
</dbReference>
<evidence type="ECO:0000313" key="2">
    <source>
        <dbReference type="Proteomes" id="UP001595756"/>
    </source>
</evidence>
<protein>
    <submittedName>
        <fullName evidence="1">BrnT family toxin</fullName>
    </submittedName>
</protein>
<keyword evidence="2" id="KW-1185">Reference proteome</keyword>
<organism evidence="1 2">
    <name type="scientific">Castellaniella hirudinis</name>
    <dbReference type="NCBI Taxonomy" id="1144617"/>
    <lineage>
        <taxon>Bacteria</taxon>
        <taxon>Pseudomonadati</taxon>
        <taxon>Pseudomonadota</taxon>
        <taxon>Betaproteobacteria</taxon>
        <taxon>Burkholderiales</taxon>
        <taxon>Alcaligenaceae</taxon>
        <taxon>Castellaniella</taxon>
    </lineage>
</organism>
<name>A0ABV8S2N1_9BURK</name>
<dbReference type="InterPro" id="IPR038573">
    <property type="entry name" value="BrnT_sf"/>
</dbReference>
<proteinExistence type="predicted"/>
<reference evidence="2" key="1">
    <citation type="journal article" date="2019" name="Int. J. Syst. Evol. Microbiol.">
        <title>The Global Catalogue of Microorganisms (GCM) 10K type strain sequencing project: providing services to taxonomists for standard genome sequencing and annotation.</title>
        <authorList>
            <consortium name="The Broad Institute Genomics Platform"/>
            <consortium name="The Broad Institute Genome Sequencing Center for Infectious Disease"/>
            <person name="Wu L."/>
            <person name="Ma J."/>
        </authorList>
    </citation>
    <scope>NUCLEOTIDE SEQUENCE [LARGE SCALE GENOMIC DNA]</scope>
    <source>
        <strain evidence="2">CGMCC 1.19029</strain>
    </source>
</reference>
<accession>A0ABV8S2N1</accession>
<dbReference type="Pfam" id="PF04365">
    <property type="entry name" value="BrnT_toxin"/>
    <property type="match status" value="1"/>
</dbReference>
<evidence type="ECO:0000313" key="1">
    <source>
        <dbReference type="EMBL" id="MFC4299901.1"/>
    </source>
</evidence>